<protein>
    <submittedName>
        <fullName evidence="1">Uncharacterized protein</fullName>
    </submittedName>
</protein>
<evidence type="ECO:0000313" key="1">
    <source>
        <dbReference type="EMBL" id="KAK8869206.1"/>
    </source>
</evidence>
<comment type="caution">
    <text evidence="1">The sequence shown here is derived from an EMBL/GenBank/DDBJ whole genome shotgun (WGS) entry which is preliminary data.</text>
</comment>
<gene>
    <name evidence="1" type="ORF">PGQ11_007784</name>
</gene>
<dbReference type="Proteomes" id="UP001390339">
    <property type="component" value="Unassembled WGS sequence"/>
</dbReference>
<keyword evidence="2" id="KW-1185">Reference proteome</keyword>
<evidence type="ECO:0000313" key="2">
    <source>
        <dbReference type="Proteomes" id="UP001390339"/>
    </source>
</evidence>
<reference evidence="1 2" key="1">
    <citation type="journal article" date="2024" name="IMA Fungus">
        <title>Apiospora arundinis, a panoply of carbohydrate-active enzymes and secondary metabolites.</title>
        <authorList>
            <person name="Sorensen T."/>
            <person name="Petersen C."/>
            <person name="Muurmann A.T."/>
            <person name="Christiansen J.V."/>
            <person name="Brundto M.L."/>
            <person name="Overgaard C.K."/>
            <person name="Boysen A.T."/>
            <person name="Wollenberg R.D."/>
            <person name="Larsen T.O."/>
            <person name="Sorensen J.L."/>
            <person name="Nielsen K.L."/>
            <person name="Sondergaard T.E."/>
        </authorList>
    </citation>
    <scope>NUCLEOTIDE SEQUENCE [LARGE SCALE GENOMIC DNA]</scope>
    <source>
        <strain evidence="1 2">AAU 773</strain>
    </source>
</reference>
<sequence>MNYYQKTRSLGRPIDIGSPDVVPLEVGIDVGQPRLYFIKVRQLGERTAYRGRAAPFYRTEDASGFIIRESYHRAEACDFGK</sequence>
<dbReference type="EMBL" id="JAPCWZ010000004">
    <property type="protein sequence ID" value="KAK8869206.1"/>
    <property type="molecule type" value="Genomic_DNA"/>
</dbReference>
<organism evidence="1 2">
    <name type="scientific">Apiospora arundinis</name>
    <dbReference type="NCBI Taxonomy" id="335852"/>
    <lineage>
        <taxon>Eukaryota</taxon>
        <taxon>Fungi</taxon>
        <taxon>Dikarya</taxon>
        <taxon>Ascomycota</taxon>
        <taxon>Pezizomycotina</taxon>
        <taxon>Sordariomycetes</taxon>
        <taxon>Xylariomycetidae</taxon>
        <taxon>Amphisphaeriales</taxon>
        <taxon>Apiosporaceae</taxon>
        <taxon>Apiospora</taxon>
    </lineage>
</organism>
<name>A0ABR2IX55_9PEZI</name>
<proteinExistence type="predicted"/>
<accession>A0ABR2IX55</accession>